<name>A0AAE9ZU64_9BACT</name>
<reference evidence="1" key="1">
    <citation type="submission" date="2023-03" db="EMBL/GenBank/DDBJ databases">
        <title>Lomoglobus Profundus gen. nov., sp. nov., a novel member of the phylum Verrucomicrobia, isolated from deep-marine sediment of South China Sea.</title>
        <authorList>
            <person name="Ahmad T."/>
            <person name="Ishaq S.E."/>
            <person name="Wang F."/>
        </authorList>
    </citation>
    <scope>NUCLEOTIDE SEQUENCE</scope>
    <source>
        <strain evidence="1">LMO-M01</strain>
    </source>
</reference>
<evidence type="ECO:0000313" key="2">
    <source>
        <dbReference type="Proteomes" id="UP001218638"/>
    </source>
</evidence>
<dbReference type="EMBL" id="CP119075">
    <property type="protein sequence ID" value="WED63104.1"/>
    <property type="molecule type" value="Genomic_DNA"/>
</dbReference>
<evidence type="ECO:0000313" key="1">
    <source>
        <dbReference type="EMBL" id="WED63104.1"/>
    </source>
</evidence>
<dbReference type="Proteomes" id="UP001218638">
    <property type="component" value="Chromosome"/>
</dbReference>
<dbReference type="KEGG" id="slom:PXH66_12255"/>
<keyword evidence="2" id="KW-1185">Reference proteome</keyword>
<dbReference type="AlphaFoldDB" id="A0AAE9ZU64"/>
<accession>A0AAE9ZU64</accession>
<dbReference type="RefSeq" id="WP_330931781.1">
    <property type="nucleotide sequence ID" value="NZ_CP119075.1"/>
</dbReference>
<proteinExistence type="predicted"/>
<protein>
    <submittedName>
        <fullName evidence="1">Uncharacterized protein</fullName>
    </submittedName>
</protein>
<organism evidence="1 2">
    <name type="scientific">Synoicihabitans lomoniglobus</name>
    <dbReference type="NCBI Taxonomy" id="2909285"/>
    <lineage>
        <taxon>Bacteria</taxon>
        <taxon>Pseudomonadati</taxon>
        <taxon>Verrucomicrobiota</taxon>
        <taxon>Opitutia</taxon>
        <taxon>Opitutales</taxon>
        <taxon>Opitutaceae</taxon>
        <taxon>Synoicihabitans</taxon>
    </lineage>
</organism>
<gene>
    <name evidence="1" type="ORF">PXH66_12255</name>
</gene>
<sequence length="67" mass="7246">MPRGNSVGIGAHGAYLGDVLGSVGEPKFRGGEHLRFKRNPFFLARDCEATVVTASLMAAMVSNLRRR</sequence>